<feature type="domain" description="N-acetyltransferase" evidence="1">
    <location>
        <begin position="1"/>
        <end position="138"/>
    </location>
</feature>
<evidence type="ECO:0000313" key="3">
    <source>
        <dbReference type="Proteomes" id="UP000627155"/>
    </source>
</evidence>
<gene>
    <name evidence="2" type="ORF">I6J37_05375</name>
</gene>
<name>A0ABX7HJ93_9STAP</name>
<dbReference type="Proteomes" id="UP000627155">
    <property type="component" value="Chromosome"/>
</dbReference>
<proteinExistence type="predicted"/>
<dbReference type="Pfam" id="PF00583">
    <property type="entry name" value="Acetyltransf_1"/>
    <property type="match status" value="1"/>
</dbReference>
<sequence length="157" mass="17914">MEYLSTKDIKQQTLIDLFNTNWGSDEMIISTGTYQLSKLPGIAAYEDGQILGLITYKTYEDHVEIISLDSFLQNKGIGSKLLKSLEQTCEKKQITRITVITTNDNINALKFYQKRGYRIKQVLPNAVEKARQLKPTIPLVAENGIAIKDEIELEKRF</sequence>
<dbReference type="RefSeq" id="WP_103322189.1">
    <property type="nucleotide sequence ID" value="NZ_CBCPHH010000011.1"/>
</dbReference>
<dbReference type="PROSITE" id="PS51186">
    <property type="entry name" value="GNAT"/>
    <property type="match status" value="1"/>
</dbReference>
<dbReference type="InterPro" id="IPR016181">
    <property type="entry name" value="Acyl_CoA_acyltransferase"/>
</dbReference>
<dbReference type="SUPFAM" id="SSF55729">
    <property type="entry name" value="Acyl-CoA N-acyltransferases (Nat)"/>
    <property type="match status" value="1"/>
</dbReference>
<dbReference type="InterPro" id="IPR000182">
    <property type="entry name" value="GNAT_dom"/>
</dbReference>
<organism evidence="2 3">
    <name type="scientific">Mammaliicoccus vitulinus</name>
    <dbReference type="NCBI Taxonomy" id="71237"/>
    <lineage>
        <taxon>Bacteria</taxon>
        <taxon>Bacillati</taxon>
        <taxon>Bacillota</taxon>
        <taxon>Bacilli</taxon>
        <taxon>Bacillales</taxon>
        <taxon>Staphylococcaceae</taxon>
        <taxon>Mammaliicoccus</taxon>
    </lineage>
</organism>
<keyword evidence="3" id="KW-1185">Reference proteome</keyword>
<evidence type="ECO:0000313" key="2">
    <source>
        <dbReference type="EMBL" id="QRO86089.1"/>
    </source>
</evidence>
<reference evidence="2 3" key="1">
    <citation type="submission" date="2021-02" db="EMBL/GenBank/DDBJ databases">
        <title>FDA dAtabase for Regulatory Grade micrObial Sequences (FDA-ARGOS): Supporting development and validation of Infectious Disease Dx tests.</title>
        <authorList>
            <person name="Sproer C."/>
            <person name="Gronow S."/>
            <person name="Severitt S."/>
            <person name="Schroder I."/>
            <person name="Tallon L."/>
            <person name="Sadzewicz L."/>
            <person name="Zhao X."/>
            <person name="Boylan J."/>
            <person name="Ott S."/>
            <person name="Bowen H."/>
            <person name="Vavikolanu K."/>
            <person name="Mehta A."/>
            <person name="Aluvathingal J."/>
            <person name="Nadendla S."/>
            <person name="Lowell S."/>
            <person name="Myers T."/>
            <person name="Yan Y."/>
            <person name="Sichtig H."/>
        </authorList>
    </citation>
    <scope>NUCLEOTIDE SEQUENCE [LARGE SCALE GENOMIC DNA]</scope>
    <source>
        <strain evidence="2 3">FDAARGOS_1207</strain>
    </source>
</reference>
<evidence type="ECO:0000259" key="1">
    <source>
        <dbReference type="PROSITE" id="PS51186"/>
    </source>
</evidence>
<dbReference type="CDD" id="cd04301">
    <property type="entry name" value="NAT_SF"/>
    <property type="match status" value="1"/>
</dbReference>
<protein>
    <submittedName>
        <fullName evidence="2">GNAT family N-acetyltransferase</fullName>
    </submittedName>
</protein>
<dbReference type="EMBL" id="CP069486">
    <property type="protein sequence ID" value="QRO86089.1"/>
    <property type="molecule type" value="Genomic_DNA"/>
</dbReference>
<dbReference type="Gene3D" id="3.40.630.30">
    <property type="match status" value="1"/>
</dbReference>
<dbReference type="PANTHER" id="PTHR42919:SF26">
    <property type="entry name" value="ACETYLTRANSFERASE"/>
    <property type="match status" value="1"/>
</dbReference>
<dbReference type="PANTHER" id="PTHR42919">
    <property type="entry name" value="N-ALPHA-ACETYLTRANSFERASE"/>
    <property type="match status" value="1"/>
</dbReference>
<accession>A0ABX7HJ93</accession>
<dbReference type="InterPro" id="IPR051556">
    <property type="entry name" value="N-term/lysine_N-AcTrnsfr"/>
</dbReference>